<feature type="non-terminal residue" evidence="2">
    <location>
        <position position="1"/>
    </location>
</feature>
<feature type="compositionally biased region" description="Low complexity" evidence="1">
    <location>
        <begin position="86"/>
        <end position="104"/>
    </location>
</feature>
<evidence type="ECO:0000256" key="1">
    <source>
        <dbReference type="SAM" id="MobiDB-lite"/>
    </source>
</evidence>
<organism evidence="2">
    <name type="scientific">uncultured Thermoleophilia bacterium</name>
    <dbReference type="NCBI Taxonomy" id="1497501"/>
    <lineage>
        <taxon>Bacteria</taxon>
        <taxon>Bacillati</taxon>
        <taxon>Actinomycetota</taxon>
        <taxon>Thermoleophilia</taxon>
        <taxon>environmental samples</taxon>
    </lineage>
</organism>
<feature type="region of interest" description="Disordered" evidence="1">
    <location>
        <begin position="1"/>
        <end position="104"/>
    </location>
</feature>
<dbReference type="AlphaFoldDB" id="A0A6J4TTL8"/>
<protein>
    <submittedName>
        <fullName evidence="2">Uncharacterized protein</fullName>
    </submittedName>
</protein>
<accession>A0A6J4TTL8</accession>
<gene>
    <name evidence="2" type="ORF">AVDCRST_MAG79-840</name>
</gene>
<dbReference type="EMBL" id="CADCWC010000156">
    <property type="protein sequence ID" value="CAA9530193.1"/>
    <property type="molecule type" value="Genomic_DNA"/>
</dbReference>
<evidence type="ECO:0000313" key="2">
    <source>
        <dbReference type="EMBL" id="CAA9530193.1"/>
    </source>
</evidence>
<feature type="compositionally biased region" description="Low complexity" evidence="1">
    <location>
        <begin position="45"/>
        <end position="56"/>
    </location>
</feature>
<feature type="non-terminal residue" evidence="2">
    <location>
        <position position="104"/>
    </location>
</feature>
<feature type="compositionally biased region" description="Basic and acidic residues" evidence="1">
    <location>
        <begin position="1"/>
        <end position="16"/>
    </location>
</feature>
<proteinExistence type="predicted"/>
<reference evidence="2" key="1">
    <citation type="submission" date="2020-02" db="EMBL/GenBank/DDBJ databases">
        <authorList>
            <person name="Meier V. D."/>
        </authorList>
    </citation>
    <scope>NUCLEOTIDE SEQUENCE</scope>
    <source>
        <strain evidence="2">AVDCRST_MAG79</strain>
    </source>
</reference>
<name>A0A6J4TTL8_9ACTN</name>
<sequence length="104" mass="10643">GVRGADRREPLPRPDAARPGGPARRRHGHPDDGASRPAARHAQGDRPCAPAGPRPAAGGGRAARRAARGRTDARAAGGRRHRHAGARTGAAGTRPSAAPGARRR</sequence>